<dbReference type="Proteomes" id="UP000629619">
    <property type="component" value="Unassembled WGS sequence"/>
</dbReference>
<protein>
    <submittedName>
        <fullName evidence="2">Uncharacterized protein</fullName>
    </submittedName>
</protein>
<dbReference type="AlphaFoldDB" id="A0A919TLX3"/>
<name>A0A919TLX3_9ACTN</name>
<evidence type="ECO:0000313" key="3">
    <source>
        <dbReference type="Proteomes" id="UP000629619"/>
    </source>
</evidence>
<feature type="compositionally biased region" description="Basic and acidic residues" evidence="1">
    <location>
        <begin position="37"/>
        <end position="51"/>
    </location>
</feature>
<sequence>MVGSRAGGTANPASDWDYILSGPSRARGRAANSLRRGTGDGEGSGRGRDIFQDYNPNAPAYTTLDPNLPHDIFLSRRSRDERPIYDLESVEPGASPPPRWAGLARRLASG</sequence>
<feature type="region of interest" description="Disordered" evidence="1">
    <location>
        <begin position="87"/>
        <end position="110"/>
    </location>
</feature>
<comment type="caution">
    <text evidence="2">The sequence shown here is derived from an EMBL/GenBank/DDBJ whole genome shotgun (WGS) entry which is preliminary data.</text>
</comment>
<proteinExistence type="predicted"/>
<organism evidence="2 3">
    <name type="scientific">Actinoplanes siamensis</name>
    <dbReference type="NCBI Taxonomy" id="1223317"/>
    <lineage>
        <taxon>Bacteria</taxon>
        <taxon>Bacillati</taxon>
        <taxon>Actinomycetota</taxon>
        <taxon>Actinomycetes</taxon>
        <taxon>Micromonosporales</taxon>
        <taxon>Micromonosporaceae</taxon>
        <taxon>Actinoplanes</taxon>
    </lineage>
</organism>
<reference evidence="2" key="1">
    <citation type="submission" date="2021-01" db="EMBL/GenBank/DDBJ databases">
        <title>Whole genome shotgun sequence of Actinoplanes siamensis NBRC 109076.</title>
        <authorList>
            <person name="Komaki H."/>
            <person name="Tamura T."/>
        </authorList>
    </citation>
    <scope>NUCLEOTIDE SEQUENCE</scope>
    <source>
        <strain evidence="2">NBRC 109076</strain>
    </source>
</reference>
<feature type="region of interest" description="Disordered" evidence="1">
    <location>
        <begin position="1"/>
        <end position="69"/>
    </location>
</feature>
<evidence type="ECO:0000256" key="1">
    <source>
        <dbReference type="SAM" id="MobiDB-lite"/>
    </source>
</evidence>
<keyword evidence="3" id="KW-1185">Reference proteome</keyword>
<gene>
    <name evidence="2" type="ORF">Asi03nite_44470</name>
</gene>
<accession>A0A919TLX3</accession>
<evidence type="ECO:0000313" key="2">
    <source>
        <dbReference type="EMBL" id="GIF06909.1"/>
    </source>
</evidence>
<dbReference type="EMBL" id="BOMW01000043">
    <property type="protein sequence ID" value="GIF06909.1"/>
    <property type="molecule type" value="Genomic_DNA"/>
</dbReference>